<organism evidence="8 9">
    <name type="scientific">Aspergillus ruber (strain CBS 135680)</name>
    <dbReference type="NCBI Taxonomy" id="1388766"/>
    <lineage>
        <taxon>Eukaryota</taxon>
        <taxon>Fungi</taxon>
        <taxon>Dikarya</taxon>
        <taxon>Ascomycota</taxon>
        <taxon>Pezizomycotina</taxon>
        <taxon>Eurotiomycetes</taxon>
        <taxon>Eurotiomycetidae</taxon>
        <taxon>Eurotiales</taxon>
        <taxon>Aspergillaceae</taxon>
        <taxon>Aspergillus</taxon>
        <taxon>Aspergillus subgen. Aspergillus</taxon>
    </lineage>
</organism>
<dbReference type="SMART" id="SM00066">
    <property type="entry name" value="GAL4"/>
    <property type="match status" value="1"/>
</dbReference>
<evidence type="ECO:0000256" key="3">
    <source>
        <dbReference type="ARBA" id="ARBA00023015"/>
    </source>
</evidence>
<gene>
    <name evidence="8" type="ORF">EURHEDRAFT_380548</name>
</gene>
<name>A0A017S5G8_ASPRC</name>
<evidence type="ECO:0000256" key="2">
    <source>
        <dbReference type="ARBA" id="ARBA00022723"/>
    </source>
</evidence>
<dbReference type="SUPFAM" id="SSF57701">
    <property type="entry name" value="Zn2/Cys6 DNA-binding domain"/>
    <property type="match status" value="1"/>
</dbReference>
<dbReference type="EMBL" id="KK088440">
    <property type="protein sequence ID" value="EYE91884.1"/>
    <property type="molecule type" value="Genomic_DNA"/>
</dbReference>
<feature type="domain" description="Zn(2)-C6 fungal-type" evidence="7">
    <location>
        <begin position="19"/>
        <end position="49"/>
    </location>
</feature>
<dbReference type="GO" id="GO:0003677">
    <property type="term" value="F:DNA binding"/>
    <property type="evidence" value="ECO:0007669"/>
    <property type="project" value="UniProtKB-KW"/>
</dbReference>
<evidence type="ECO:0000313" key="8">
    <source>
        <dbReference type="EMBL" id="EYE91884.1"/>
    </source>
</evidence>
<dbReference type="HOGENOM" id="CLU_010813_1_1_1"/>
<dbReference type="InterPro" id="IPR007219">
    <property type="entry name" value="XnlR_reg_dom"/>
</dbReference>
<keyword evidence="2" id="KW-0479">Metal-binding</keyword>
<dbReference type="Pfam" id="PF04082">
    <property type="entry name" value="Fungal_trans"/>
    <property type="match status" value="1"/>
</dbReference>
<dbReference type="CDD" id="cd00067">
    <property type="entry name" value="GAL4"/>
    <property type="match status" value="1"/>
</dbReference>
<evidence type="ECO:0000256" key="6">
    <source>
        <dbReference type="ARBA" id="ARBA00023242"/>
    </source>
</evidence>
<evidence type="ECO:0000256" key="4">
    <source>
        <dbReference type="ARBA" id="ARBA00023125"/>
    </source>
</evidence>
<dbReference type="GeneID" id="63694433"/>
<dbReference type="InterPro" id="IPR036864">
    <property type="entry name" value="Zn2-C6_fun-type_DNA-bd_sf"/>
</dbReference>
<keyword evidence="5" id="KW-0804">Transcription</keyword>
<accession>A0A017S5G8</accession>
<comment type="subcellular location">
    <subcellularLocation>
        <location evidence="1">Nucleus</location>
    </subcellularLocation>
</comment>
<proteinExistence type="predicted"/>
<dbReference type="RefSeq" id="XP_040635574.1">
    <property type="nucleotide sequence ID" value="XM_040779309.1"/>
</dbReference>
<dbReference type="GO" id="GO:0006351">
    <property type="term" value="P:DNA-templated transcription"/>
    <property type="evidence" value="ECO:0007669"/>
    <property type="project" value="InterPro"/>
</dbReference>
<dbReference type="CDD" id="cd12148">
    <property type="entry name" value="fungal_TF_MHR"/>
    <property type="match status" value="1"/>
</dbReference>
<dbReference type="Pfam" id="PF00172">
    <property type="entry name" value="Zn_clus"/>
    <property type="match status" value="1"/>
</dbReference>
<dbReference type="InterPro" id="IPR001138">
    <property type="entry name" value="Zn2Cys6_DnaBD"/>
</dbReference>
<dbReference type="Gene3D" id="4.10.240.10">
    <property type="entry name" value="Zn(2)-C6 fungal-type DNA-binding domain"/>
    <property type="match status" value="1"/>
</dbReference>
<evidence type="ECO:0000259" key="7">
    <source>
        <dbReference type="PROSITE" id="PS50048"/>
    </source>
</evidence>
<dbReference type="PROSITE" id="PS50048">
    <property type="entry name" value="ZN2_CY6_FUNGAL_2"/>
    <property type="match status" value="1"/>
</dbReference>
<evidence type="ECO:0000256" key="5">
    <source>
        <dbReference type="ARBA" id="ARBA00023163"/>
    </source>
</evidence>
<keyword evidence="6" id="KW-0539">Nucleus</keyword>
<dbReference type="PANTHER" id="PTHR46910:SF37">
    <property type="entry name" value="ZN(II)2CYS6 TRANSCRIPTION FACTOR (EUROFUNG)"/>
    <property type="match status" value="1"/>
</dbReference>
<keyword evidence="3" id="KW-0805">Transcription regulation</keyword>
<dbReference type="GO" id="GO:0008270">
    <property type="term" value="F:zinc ion binding"/>
    <property type="evidence" value="ECO:0007669"/>
    <property type="project" value="InterPro"/>
</dbReference>
<dbReference type="STRING" id="1388766.A0A017S5G8"/>
<dbReference type="SMART" id="SM00906">
    <property type="entry name" value="Fungal_trans"/>
    <property type="match status" value="1"/>
</dbReference>
<dbReference type="InterPro" id="IPR050987">
    <property type="entry name" value="AtrR-like"/>
</dbReference>
<dbReference type="GO" id="GO:0000981">
    <property type="term" value="F:DNA-binding transcription factor activity, RNA polymerase II-specific"/>
    <property type="evidence" value="ECO:0007669"/>
    <property type="project" value="InterPro"/>
</dbReference>
<sequence>MPKDPVPKPSRYKRRRRKACDSCFRKKIQCDAESPQCNWCKHHNLACTYSRVADTGTCPRTRDPGRQSPSKKAIETHVDNRVSQIRAGSMVHFNGIAIDLFSDTGRKWIESRTGEKVNIETLELPWTNTHRLYTESSIPKLPNRLTVEKLVEMYCSSLHIPVFPVISRSLFTKTLDLAYGPEAVGSASAKSCIYAFLSVVTQFGLNDDIHEAMDCGSYASAAQSFMAQITQEITLDGLQSLIMLVQFQYFLGDLQAAAVSVSIATRLLYAFGAHAPPDHFQSYDKSIPECHLRDLFWLCYSFDKDICLRTGQPPSIHDMCCDLTLPTGYAQLQDSNILRDTLSIDDHTVPLYPFDLRLSQIKSEAYQALYSASARRKADTKILSAILKLDEALEQWRLSLHLDFRPTLWFSPETPAVAMNTQTTMLRLAYYHCVTIIHQASERCKYPEEHGPEHDGIRSSISLTINASRSTLSYLKTALPVVKGECFWVVLFYAITAILTLFRNILHNPLDSEINHHMNILHEVPDLIRRIPIRKLTLGEVIHLRFLDGFATELVRLCECAIAKARQDSTQV</sequence>
<protein>
    <recommendedName>
        <fullName evidence="7">Zn(2)-C6 fungal-type domain-containing protein</fullName>
    </recommendedName>
</protein>
<evidence type="ECO:0000313" key="9">
    <source>
        <dbReference type="Proteomes" id="UP000019804"/>
    </source>
</evidence>
<reference evidence="9" key="1">
    <citation type="journal article" date="2014" name="Nat. Commun.">
        <title>Genomic adaptations of the halophilic Dead Sea filamentous fungus Eurotium rubrum.</title>
        <authorList>
            <person name="Kis-Papo T."/>
            <person name="Weig A.R."/>
            <person name="Riley R."/>
            <person name="Persoh D."/>
            <person name="Salamov A."/>
            <person name="Sun H."/>
            <person name="Lipzen A."/>
            <person name="Wasser S.P."/>
            <person name="Rambold G."/>
            <person name="Grigoriev I.V."/>
            <person name="Nevo E."/>
        </authorList>
    </citation>
    <scope>NUCLEOTIDE SEQUENCE [LARGE SCALE GENOMIC DNA]</scope>
    <source>
        <strain evidence="9">CBS 135680</strain>
    </source>
</reference>
<dbReference type="AlphaFoldDB" id="A0A017S5G8"/>
<keyword evidence="4" id="KW-0238">DNA-binding</keyword>
<dbReference type="PANTHER" id="PTHR46910">
    <property type="entry name" value="TRANSCRIPTION FACTOR PDR1"/>
    <property type="match status" value="1"/>
</dbReference>
<dbReference type="OrthoDB" id="4116913at2759"/>
<dbReference type="GO" id="GO:0005634">
    <property type="term" value="C:nucleus"/>
    <property type="evidence" value="ECO:0007669"/>
    <property type="project" value="UniProtKB-SubCell"/>
</dbReference>
<evidence type="ECO:0000256" key="1">
    <source>
        <dbReference type="ARBA" id="ARBA00004123"/>
    </source>
</evidence>
<dbReference type="Proteomes" id="UP000019804">
    <property type="component" value="Unassembled WGS sequence"/>
</dbReference>
<keyword evidence="9" id="KW-1185">Reference proteome</keyword>